<dbReference type="PANTHER" id="PTHR12411">
    <property type="entry name" value="CYSTEINE PROTEASE FAMILY C1-RELATED"/>
    <property type="match status" value="1"/>
</dbReference>
<dbReference type="InterPro" id="IPR025660">
    <property type="entry name" value="Pept_his_AS"/>
</dbReference>
<reference evidence="6 7" key="1">
    <citation type="journal article" date="2024" name="Science">
        <title>Giant polyketide synthase enzymes in the biosynthesis of giant marine polyether toxins.</title>
        <authorList>
            <person name="Fallon T.R."/>
            <person name="Shende V.V."/>
            <person name="Wierzbicki I.H."/>
            <person name="Pendleton A.L."/>
            <person name="Watervoot N.F."/>
            <person name="Auber R.P."/>
            <person name="Gonzalez D.J."/>
            <person name="Wisecaver J.H."/>
            <person name="Moore B.S."/>
        </authorList>
    </citation>
    <scope>NUCLEOTIDE SEQUENCE [LARGE SCALE GENOMIC DNA]</scope>
    <source>
        <strain evidence="6 7">12B1</strain>
    </source>
</reference>
<feature type="domain" description="Cathepsin propeptide inhibitor" evidence="5">
    <location>
        <begin position="140"/>
        <end position="195"/>
    </location>
</feature>
<keyword evidence="3" id="KW-0732">Signal</keyword>
<comment type="similarity">
    <text evidence="1">Belongs to the peptidase C1 family.</text>
</comment>
<evidence type="ECO:0000313" key="7">
    <source>
        <dbReference type="Proteomes" id="UP001515480"/>
    </source>
</evidence>
<dbReference type="InterPro" id="IPR000169">
    <property type="entry name" value="Pept_cys_AS"/>
</dbReference>
<dbReference type="SUPFAM" id="SSF54001">
    <property type="entry name" value="Cysteine proteinases"/>
    <property type="match status" value="1"/>
</dbReference>
<dbReference type="SMART" id="SM00848">
    <property type="entry name" value="Inhibitor_I29"/>
    <property type="match status" value="1"/>
</dbReference>
<evidence type="ECO:0000256" key="1">
    <source>
        <dbReference type="ARBA" id="ARBA00008455"/>
    </source>
</evidence>
<dbReference type="GO" id="GO:0008234">
    <property type="term" value="F:cysteine-type peptidase activity"/>
    <property type="evidence" value="ECO:0007669"/>
    <property type="project" value="InterPro"/>
</dbReference>
<dbReference type="Pfam" id="PF00112">
    <property type="entry name" value="Peptidase_C1"/>
    <property type="match status" value="1"/>
</dbReference>
<feature type="signal peptide" evidence="3">
    <location>
        <begin position="1"/>
        <end position="16"/>
    </location>
</feature>
<evidence type="ECO:0000313" key="6">
    <source>
        <dbReference type="EMBL" id="KAL1524241.1"/>
    </source>
</evidence>
<dbReference type="AlphaFoldDB" id="A0AB34JQL5"/>
<evidence type="ECO:0000259" key="5">
    <source>
        <dbReference type="SMART" id="SM00848"/>
    </source>
</evidence>
<comment type="caution">
    <text evidence="6">The sequence shown here is derived from an EMBL/GenBank/DDBJ whole genome shotgun (WGS) entry which is preliminary data.</text>
</comment>
<dbReference type="InterPro" id="IPR000668">
    <property type="entry name" value="Peptidase_C1A_C"/>
</dbReference>
<dbReference type="SMART" id="SM00645">
    <property type="entry name" value="Pept_C1"/>
    <property type="match status" value="1"/>
</dbReference>
<name>A0AB34JQL5_PRYPA</name>
<dbReference type="InterPro" id="IPR013201">
    <property type="entry name" value="Prot_inhib_I29"/>
</dbReference>
<dbReference type="CDD" id="cd02248">
    <property type="entry name" value="Peptidase_C1A"/>
    <property type="match status" value="1"/>
</dbReference>
<dbReference type="PROSITE" id="PS00139">
    <property type="entry name" value="THIOL_PROTEASE_CYS"/>
    <property type="match status" value="1"/>
</dbReference>
<dbReference type="EMBL" id="JBGBPQ010000005">
    <property type="protein sequence ID" value="KAL1524241.1"/>
    <property type="molecule type" value="Genomic_DNA"/>
</dbReference>
<evidence type="ECO:0000256" key="3">
    <source>
        <dbReference type="SAM" id="SignalP"/>
    </source>
</evidence>
<sequence>MLSLLAVTAAPMGAATAPSGTYHGVKSILGETIDTSVKVDSATSMDLAIKGVISIACAAEAYKYDGSSVITLPGMNTPGDCVHDALAQQSEVSIKSIEYDSTADSIKINAEFAILSVSITLTKEGTLRSPETAEDRDRMFEEFTRYHRRTYVDSERALRRAIFEENLNLITQRNSDGDLGRHWVNKFSDVSEEEFRATHLGYKPKANASDAQPELELPLTVSSAASSIDWRSHSPSVLTPVKDQGQCGSCWAFSATEQIETDVAMSTGKLYTLAPQQIVSCDHTDMGCNGGNTETAYKYVAKEGLEAESSYPYKSGNTGSSGQCKYSKSKSVVTIQSYKTVSRFGVSEGKMLTQIQKSPISVCVDASKWQTYRSGIMGKSCGTSLDHCVQAVGYNANEGYWIVRNSWNTDWGVDGYIYVKEGVDACGIAKDATIVEGASVQLSVESA</sequence>
<dbReference type="Gene3D" id="3.90.70.10">
    <property type="entry name" value="Cysteine proteinases"/>
    <property type="match status" value="1"/>
</dbReference>
<dbReference type="FunFam" id="3.90.70.10:FF:000332">
    <property type="entry name" value="Cathepsin L1"/>
    <property type="match status" value="1"/>
</dbReference>
<dbReference type="InterPro" id="IPR013128">
    <property type="entry name" value="Peptidase_C1A"/>
</dbReference>
<proteinExistence type="inferred from homology"/>
<keyword evidence="2" id="KW-1015">Disulfide bond</keyword>
<feature type="domain" description="Peptidase C1A papain C-terminal" evidence="4">
    <location>
        <begin position="224"/>
        <end position="436"/>
    </location>
</feature>
<dbReference type="InterPro" id="IPR025661">
    <property type="entry name" value="Pept_asp_AS"/>
</dbReference>
<dbReference type="PROSITE" id="PS00640">
    <property type="entry name" value="THIOL_PROTEASE_ASN"/>
    <property type="match status" value="1"/>
</dbReference>
<dbReference type="Pfam" id="PF08246">
    <property type="entry name" value="Inhibitor_I29"/>
    <property type="match status" value="1"/>
</dbReference>
<feature type="chain" id="PRO_5044293723" evidence="3">
    <location>
        <begin position="17"/>
        <end position="447"/>
    </location>
</feature>
<dbReference type="PRINTS" id="PR00705">
    <property type="entry name" value="PAPAIN"/>
</dbReference>
<keyword evidence="7" id="KW-1185">Reference proteome</keyword>
<dbReference type="Proteomes" id="UP001515480">
    <property type="component" value="Unassembled WGS sequence"/>
</dbReference>
<organism evidence="6 7">
    <name type="scientific">Prymnesium parvum</name>
    <name type="common">Toxic golden alga</name>
    <dbReference type="NCBI Taxonomy" id="97485"/>
    <lineage>
        <taxon>Eukaryota</taxon>
        <taxon>Haptista</taxon>
        <taxon>Haptophyta</taxon>
        <taxon>Prymnesiophyceae</taxon>
        <taxon>Prymnesiales</taxon>
        <taxon>Prymnesiaceae</taxon>
        <taxon>Prymnesium</taxon>
    </lineage>
</organism>
<protein>
    <submittedName>
        <fullName evidence="6">Uncharacterized protein</fullName>
    </submittedName>
</protein>
<evidence type="ECO:0000259" key="4">
    <source>
        <dbReference type="SMART" id="SM00645"/>
    </source>
</evidence>
<dbReference type="PROSITE" id="PS00639">
    <property type="entry name" value="THIOL_PROTEASE_HIS"/>
    <property type="match status" value="1"/>
</dbReference>
<evidence type="ECO:0000256" key="2">
    <source>
        <dbReference type="ARBA" id="ARBA00023157"/>
    </source>
</evidence>
<gene>
    <name evidence="6" type="ORF">AB1Y20_019146</name>
</gene>
<dbReference type="GO" id="GO:0006508">
    <property type="term" value="P:proteolysis"/>
    <property type="evidence" value="ECO:0007669"/>
    <property type="project" value="InterPro"/>
</dbReference>
<dbReference type="InterPro" id="IPR039417">
    <property type="entry name" value="Peptidase_C1A_papain-like"/>
</dbReference>
<accession>A0AB34JQL5</accession>
<dbReference type="InterPro" id="IPR038765">
    <property type="entry name" value="Papain-like_cys_pep_sf"/>
</dbReference>